<feature type="region of interest" description="Disordered" evidence="2">
    <location>
        <begin position="192"/>
        <end position="211"/>
    </location>
</feature>
<evidence type="ECO:0000256" key="1">
    <source>
        <dbReference type="SAM" id="Coils"/>
    </source>
</evidence>
<dbReference type="AlphaFoldDB" id="A0A6V7NGM9"/>
<sequence length="258" mass="29403">MVMESRLKFSDGQLARTSVFKRLAPVNSETINPKAPRKSVFDRLTTSTEHPNTDAPQHLNIDLPLDPFNMEENEEKPAFLPRNPKDLLIESIKKKLEENDKDISNLNRKLDEVLEMVINMQTHMGVQLRNPKVQVIPPTLNLSTPSTEENRTNQLVTTPRIQKDTHNMTIDEISELIAIQLKAQISTSFYPSRARREDEKEAEAKTTHSRTAYANNIEKEKKPNTSVGPTSKPMLGGGTYRMTMGKRKSKVYSFKETK</sequence>
<feature type="coiled-coil region" evidence="1">
    <location>
        <begin position="89"/>
        <end position="116"/>
    </location>
</feature>
<accession>A0A6V7NGM9</accession>
<organism evidence="3">
    <name type="scientific">Ananas comosus var. bracteatus</name>
    <name type="common">red pineapple</name>
    <dbReference type="NCBI Taxonomy" id="296719"/>
    <lineage>
        <taxon>Eukaryota</taxon>
        <taxon>Viridiplantae</taxon>
        <taxon>Streptophyta</taxon>
        <taxon>Embryophyta</taxon>
        <taxon>Tracheophyta</taxon>
        <taxon>Spermatophyta</taxon>
        <taxon>Magnoliopsida</taxon>
        <taxon>Liliopsida</taxon>
        <taxon>Poales</taxon>
        <taxon>Bromeliaceae</taxon>
        <taxon>Bromelioideae</taxon>
        <taxon>Ananas</taxon>
    </lineage>
</organism>
<evidence type="ECO:0000313" key="3">
    <source>
        <dbReference type="EMBL" id="CAD1817760.1"/>
    </source>
</evidence>
<reference evidence="3" key="1">
    <citation type="submission" date="2020-07" db="EMBL/GenBank/DDBJ databases">
        <authorList>
            <person name="Lin J."/>
        </authorList>
    </citation>
    <scope>NUCLEOTIDE SEQUENCE</scope>
</reference>
<name>A0A6V7NGM9_ANACO</name>
<gene>
    <name evidence="3" type="ORF">CB5_LOCUS971</name>
</gene>
<feature type="compositionally biased region" description="Basic and acidic residues" evidence="2">
    <location>
        <begin position="194"/>
        <end position="206"/>
    </location>
</feature>
<keyword evidence="1" id="KW-0175">Coiled coil</keyword>
<proteinExistence type="predicted"/>
<evidence type="ECO:0000256" key="2">
    <source>
        <dbReference type="SAM" id="MobiDB-lite"/>
    </source>
</evidence>
<dbReference type="EMBL" id="LR862138">
    <property type="protein sequence ID" value="CAD1817760.1"/>
    <property type="molecule type" value="Genomic_DNA"/>
</dbReference>
<protein>
    <submittedName>
        <fullName evidence="3">Uncharacterized protein</fullName>
    </submittedName>
</protein>
<feature type="region of interest" description="Disordered" evidence="2">
    <location>
        <begin position="216"/>
        <end position="258"/>
    </location>
</feature>